<dbReference type="Proteomes" id="UP001183817">
    <property type="component" value="Unassembled WGS sequence"/>
</dbReference>
<dbReference type="Gene3D" id="3.30.350.10">
    <property type="entry name" value="Subtilisin inhibitor-like"/>
    <property type="match status" value="1"/>
</dbReference>
<evidence type="ECO:0000256" key="1">
    <source>
        <dbReference type="SAM" id="SignalP"/>
    </source>
</evidence>
<protein>
    <recommendedName>
        <fullName evidence="4">Serine protease inhibitor</fullName>
    </recommendedName>
</protein>
<evidence type="ECO:0008006" key="4">
    <source>
        <dbReference type="Google" id="ProtNLM"/>
    </source>
</evidence>
<evidence type="ECO:0000313" key="3">
    <source>
        <dbReference type="Proteomes" id="UP001183817"/>
    </source>
</evidence>
<feature type="signal peptide" evidence="1">
    <location>
        <begin position="1"/>
        <end position="26"/>
    </location>
</feature>
<organism evidence="2 3">
    <name type="scientific">Paeniglutamicibacter sulfureus</name>
    <dbReference type="NCBI Taxonomy" id="43666"/>
    <lineage>
        <taxon>Bacteria</taxon>
        <taxon>Bacillati</taxon>
        <taxon>Actinomycetota</taxon>
        <taxon>Actinomycetes</taxon>
        <taxon>Micrococcales</taxon>
        <taxon>Micrococcaceae</taxon>
        <taxon>Paeniglutamicibacter</taxon>
    </lineage>
</organism>
<dbReference type="InterPro" id="IPR036819">
    <property type="entry name" value="Subtilisin_inhibitor-like_sf"/>
</dbReference>
<keyword evidence="3" id="KW-1185">Reference proteome</keyword>
<dbReference type="RefSeq" id="WP_310289871.1">
    <property type="nucleotide sequence ID" value="NZ_BAAAWO010000001.1"/>
</dbReference>
<sequence>MRHRNHSLLPALLLGAVALLSGCAGGGGTGGSPSASTSSQGQGQDTDLQISIRADGNAESAHFHLLCDGPVALERSNHPRAAAACALVDAHPQLLTEPAAGATRMCTQQYGGPAIARVTGTRDGQAVERTFDLHDGCAISDWTAALALLVDQPSGQLQ</sequence>
<feature type="chain" id="PRO_5045135153" description="Serine protease inhibitor" evidence="1">
    <location>
        <begin position="27"/>
        <end position="158"/>
    </location>
</feature>
<dbReference type="PROSITE" id="PS51257">
    <property type="entry name" value="PROKAR_LIPOPROTEIN"/>
    <property type="match status" value="1"/>
</dbReference>
<dbReference type="SUPFAM" id="SSF55399">
    <property type="entry name" value="Subtilisin inhibitor"/>
    <property type="match status" value="1"/>
</dbReference>
<comment type="caution">
    <text evidence="2">The sequence shown here is derived from an EMBL/GenBank/DDBJ whole genome shotgun (WGS) entry which is preliminary data.</text>
</comment>
<accession>A0ABU2BKA1</accession>
<evidence type="ECO:0000313" key="2">
    <source>
        <dbReference type="EMBL" id="MDR7358153.1"/>
    </source>
</evidence>
<gene>
    <name evidence="2" type="ORF">J2S64_001844</name>
</gene>
<dbReference type="EMBL" id="JAVDYI010000001">
    <property type="protein sequence ID" value="MDR7358153.1"/>
    <property type="molecule type" value="Genomic_DNA"/>
</dbReference>
<reference evidence="2 3" key="1">
    <citation type="submission" date="2023-07" db="EMBL/GenBank/DDBJ databases">
        <title>Sequencing the genomes of 1000 actinobacteria strains.</title>
        <authorList>
            <person name="Klenk H.-P."/>
        </authorList>
    </citation>
    <scope>NUCLEOTIDE SEQUENCE [LARGE SCALE GENOMIC DNA]</scope>
    <source>
        <strain evidence="2 3">DSM 20167</strain>
    </source>
</reference>
<keyword evidence="1" id="KW-0732">Signal</keyword>
<name>A0ABU2BKA1_9MICC</name>
<proteinExistence type="predicted"/>